<sequence length="298" mass="32544">MDLTKLKGFKPLSATVTDKLGGSSSTGDPASVNEGNLPRPRPRPVFRPSQPAPTAPPHLPAPAQSPLPRSAAGQTPQNVMQQAYTPIKASEQPALAMIDEDDDPLGIEALLKENMPSNSPPVRKRSLSPFLLAPPSEPSARNGRTDLFDQPLKRPRVPSEELYRSTPVPPSSAGARQESRKLYYDQACQTDLAEQHSDREAQQREQREAQMKHWASVSHEEWLKGGQALLDRFSSLSDALVALVADKQAAAMNIGRTLDDHKIVLAHRARELEETVKVAQQWRTGFAPLHPANASSSS</sequence>
<protein>
    <submittedName>
        <fullName evidence="2">Uncharacterized protein</fullName>
    </submittedName>
</protein>
<proteinExistence type="predicted"/>
<dbReference type="EMBL" id="BABT02000240">
    <property type="protein sequence ID" value="GAA99849.1"/>
    <property type="molecule type" value="Genomic_DNA"/>
</dbReference>
<accession>G7EAI9</accession>
<feature type="compositionally biased region" description="Pro residues" evidence="1">
    <location>
        <begin position="50"/>
        <end position="65"/>
    </location>
</feature>
<feature type="compositionally biased region" description="Polar residues" evidence="1">
    <location>
        <begin position="72"/>
        <end position="84"/>
    </location>
</feature>
<reference evidence="2 3" key="2">
    <citation type="journal article" date="2012" name="Open Biol.">
        <title>Characteristics of nucleosomes and linker DNA regions on the genome of the basidiomycete Mixia osmundae revealed by mono- and dinucleosome mapping.</title>
        <authorList>
            <person name="Nishida H."/>
            <person name="Kondo S."/>
            <person name="Matsumoto T."/>
            <person name="Suzuki Y."/>
            <person name="Yoshikawa H."/>
            <person name="Taylor T.D."/>
            <person name="Sugiyama J."/>
        </authorList>
    </citation>
    <scope>NUCLEOTIDE SEQUENCE [LARGE SCALE GENOMIC DNA]</scope>
    <source>
        <strain evidence="3">CBS 9802 / IAM 14324 / JCM 22182 / KY 12970</strain>
    </source>
</reference>
<dbReference type="HOGENOM" id="CLU_934102_0_0_1"/>
<dbReference type="Proteomes" id="UP000009131">
    <property type="component" value="Unassembled WGS sequence"/>
</dbReference>
<organism evidence="2 3">
    <name type="scientific">Mixia osmundae (strain CBS 9802 / IAM 14324 / JCM 22182 / KY 12970)</name>
    <dbReference type="NCBI Taxonomy" id="764103"/>
    <lineage>
        <taxon>Eukaryota</taxon>
        <taxon>Fungi</taxon>
        <taxon>Dikarya</taxon>
        <taxon>Basidiomycota</taxon>
        <taxon>Pucciniomycotina</taxon>
        <taxon>Mixiomycetes</taxon>
        <taxon>Mixiales</taxon>
        <taxon>Mixiaceae</taxon>
        <taxon>Mixia</taxon>
    </lineage>
</organism>
<dbReference type="RefSeq" id="XP_014570961.1">
    <property type="nucleotide sequence ID" value="XM_014715475.1"/>
</dbReference>
<name>G7EAI9_MIXOS</name>
<evidence type="ECO:0000256" key="1">
    <source>
        <dbReference type="SAM" id="MobiDB-lite"/>
    </source>
</evidence>
<gene>
    <name evidence="2" type="primary">Mo06552</name>
    <name evidence="2" type="ORF">E5Q_06552</name>
</gene>
<dbReference type="InParanoid" id="G7EAI9"/>
<comment type="caution">
    <text evidence="2">The sequence shown here is derived from an EMBL/GenBank/DDBJ whole genome shotgun (WGS) entry which is preliminary data.</text>
</comment>
<feature type="region of interest" description="Disordered" evidence="1">
    <location>
        <begin position="1"/>
        <end position="180"/>
    </location>
</feature>
<evidence type="ECO:0000313" key="2">
    <source>
        <dbReference type="EMBL" id="GAA99849.1"/>
    </source>
</evidence>
<dbReference type="STRING" id="764103.G7EAI9"/>
<dbReference type="AlphaFoldDB" id="G7EAI9"/>
<evidence type="ECO:0000313" key="3">
    <source>
        <dbReference type="Proteomes" id="UP000009131"/>
    </source>
</evidence>
<keyword evidence="3" id="KW-1185">Reference proteome</keyword>
<reference evidence="2 3" key="1">
    <citation type="journal article" date="2011" name="J. Gen. Appl. Microbiol.">
        <title>Draft genome sequencing of the enigmatic basidiomycete Mixia osmundae.</title>
        <authorList>
            <person name="Nishida H."/>
            <person name="Nagatsuka Y."/>
            <person name="Sugiyama J."/>
        </authorList>
    </citation>
    <scope>NUCLEOTIDE SEQUENCE [LARGE SCALE GENOMIC DNA]</scope>
    <source>
        <strain evidence="3">CBS 9802 / IAM 14324 / JCM 22182 / KY 12970</strain>
    </source>
</reference>